<gene>
    <name evidence="3" type="ORF">MEDL_6646</name>
</gene>
<comment type="caution">
    <text evidence="3">The sequence shown here is derived from an EMBL/GenBank/DDBJ whole genome shotgun (WGS) entry which is preliminary data.</text>
</comment>
<dbReference type="PANTHER" id="PTHR22803">
    <property type="entry name" value="MANNOSE, PHOSPHOLIPASE, LECTIN RECEPTOR RELATED"/>
    <property type="match status" value="1"/>
</dbReference>
<proteinExistence type="predicted"/>
<dbReference type="Gene3D" id="3.10.100.10">
    <property type="entry name" value="Mannose-Binding Protein A, subunit A"/>
    <property type="match status" value="1"/>
</dbReference>
<dbReference type="OrthoDB" id="6116550at2759"/>
<dbReference type="CDD" id="cd00037">
    <property type="entry name" value="CLECT"/>
    <property type="match status" value="1"/>
</dbReference>
<dbReference type="InterPro" id="IPR050111">
    <property type="entry name" value="C-type_lectin/snaclec_domain"/>
</dbReference>
<dbReference type="SMART" id="SM00034">
    <property type="entry name" value="CLECT"/>
    <property type="match status" value="1"/>
</dbReference>
<dbReference type="SUPFAM" id="SSF56436">
    <property type="entry name" value="C-type lectin-like"/>
    <property type="match status" value="2"/>
</dbReference>
<name>A0A8S3Q9V2_MYTED</name>
<protein>
    <recommendedName>
        <fullName evidence="2">C-type lectin domain-containing protein</fullName>
    </recommendedName>
</protein>
<keyword evidence="1" id="KW-1015">Disulfide bond</keyword>
<dbReference type="Proteomes" id="UP000683360">
    <property type="component" value="Unassembled WGS sequence"/>
</dbReference>
<feature type="domain" description="C-type lectin" evidence="2">
    <location>
        <begin position="9"/>
        <end position="116"/>
    </location>
</feature>
<dbReference type="PROSITE" id="PS00615">
    <property type="entry name" value="C_TYPE_LECTIN_1"/>
    <property type="match status" value="1"/>
</dbReference>
<reference evidence="3" key="1">
    <citation type="submission" date="2021-03" db="EMBL/GenBank/DDBJ databases">
        <authorList>
            <person name="Bekaert M."/>
        </authorList>
    </citation>
    <scope>NUCLEOTIDE SEQUENCE</scope>
</reference>
<dbReference type="PROSITE" id="PS50041">
    <property type="entry name" value="C_TYPE_LECTIN_2"/>
    <property type="match status" value="1"/>
</dbReference>
<keyword evidence="4" id="KW-1185">Reference proteome</keyword>
<evidence type="ECO:0000256" key="1">
    <source>
        <dbReference type="ARBA" id="ARBA00023157"/>
    </source>
</evidence>
<dbReference type="AlphaFoldDB" id="A0A8S3Q9V2"/>
<dbReference type="InterPro" id="IPR001304">
    <property type="entry name" value="C-type_lectin-like"/>
</dbReference>
<accession>A0A8S3Q9V2</accession>
<evidence type="ECO:0000313" key="3">
    <source>
        <dbReference type="EMBL" id="CAG2191450.1"/>
    </source>
</evidence>
<evidence type="ECO:0000259" key="2">
    <source>
        <dbReference type="PROSITE" id="PS50041"/>
    </source>
</evidence>
<organism evidence="3 4">
    <name type="scientific">Mytilus edulis</name>
    <name type="common">Blue mussel</name>
    <dbReference type="NCBI Taxonomy" id="6550"/>
    <lineage>
        <taxon>Eukaryota</taxon>
        <taxon>Metazoa</taxon>
        <taxon>Spiralia</taxon>
        <taxon>Lophotrochozoa</taxon>
        <taxon>Mollusca</taxon>
        <taxon>Bivalvia</taxon>
        <taxon>Autobranchia</taxon>
        <taxon>Pteriomorphia</taxon>
        <taxon>Mytilida</taxon>
        <taxon>Mytiloidea</taxon>
        <taxon>Mytilidae</taxon>
        <taxon>Mytilinae</taxon>
        <taxon>Mytilus</taxon>
    </lineage>
</organism>
<dbReference type="EMBL" id="CAJPWZ010000362">
    <property type="protein sequence ID" value="CAG2191450.1"/>
    <property type="molecule type" value="Genomic_DNA"/>
</dbReference>
<sequence length="247" mass="28667">MFQLGWQHYEKTCYWFSTTTLPWHSAASSCRSHGAELASVLTAAENAYLRYFAAAFGHSYWIGGDDEVVEGSWTWAGTDAPIDYNDWGPGEPGGARNENCLAIYHPINYHWVDADCKFPSFRYICEKPYPESGPGHVQYVDFSQVFRLTVFVFRLFQHYEKTCYWFSTTGLSWYSAAIDYWLGRNDEVIEGTWTWVGTDALVDYDGCYPGESQMQEQKIIWRFIRVLIIMWPMLIAQIHLDLFATNR</sequence>
<dbReference type="InterPro" id="IPR016186">
    <property type="entry name" value="C-type_lectin-like/link_sf"/>
</dbReference>
<dbReference type="InterPro" id="IPR018378">
    <property type="entry name" value="C-type_lectin_CS"/>
</dbReference>
<dbReference type="InterPro" id="IPR016187">
    <property type="entry name" value="CTDL_fold"/>
</dbReference>
<dbReference type="Pfam" id="PF00059">
    <property type="entry name" value="Lectin_C"/>
    <property type="match status" value="1"/>
</dbReference>
<evidence type="ECO:0000313" key="4">
    <source>
        <dbReference type="Proteomes" id="UP000683360"/>
    </source>
</evidence>